<feature type="transmembrane region" description="Helical" evidence="6">
    <location>
        <begin position="310"/>
        <end position="330"/>
    </location>
</feature>
<accession>A0ABV1KDD7</accession>
<feature type="transmembrane region" description="Helical" evidence="6">
    <location>
        <begin position="93"/>
        <end position="112"/>
    </location>
</feature>
<gene>
    <name evidence="7" type="ORF">WIS52_18540</name>
</gene>
<dbReference type="PANTHER" id="PTHR30250:SF11">
    <property type="entry name" value="O-ANTIGEN TRANSPORTER-RELATED"/>
    <property type="match status" value="1"/>
</dbReference>
<keyword evidence="5 6" id="KW-0472">Membrane</keyword>
<evidence type="ECO:0000256" key="2">
    <source>
        <dbReference type="ARBA" id="ARBA00022475"/>
    </source>
</evidence>
<dbReference type="Pfam" id="PF01943">
    <property type="entry name" value="Polysacc_synt"/>
    <property type="match status" value="1"/>
</dbReference>
<dbReference type="InterPro" id="IPR002797">
    <property type="entry name" value="Polysacc_synth"/>
</dbReference>
<feature type="transmembrane region" description="Helical" evidence="6">
    <location>
        <begin position="373"/>
        <end position="395"/>
    </location>
</feature>
<keyword evidence="4 6" id="KW-1133">Transmembrane helix</keyword>
<proteinExistence type="predicted"/>
<dbReference type="EMBL" id="JBEDNQ010000007">
    <property type="protein sequence ID" value="MEQ3552477.1"/>
    <property type="molecule type" value="Genomic_DNA"/>
</dbReference>
<dbReference type="InterPro" id="IPR050833">
    <property type="entry name" value="Poly_Biosynth_Transport"/>
</dbReference>
<evidence type="ECO:0000256" key="1">
    <source>
        <dbReference type="ARBA" id="ARBA00004651"/>
    </source>
</evidence>
<organism evidence="7 8">
    <name type="scientific">Pseudonocardia nematodicida</name>
    <dbReference type="NCBI Taxonomy" id="1206997"/>
    <lineage>
        <taxon>Bacteria</taxon>
        <taxon>Bacillati</taxon>
        <taxon>Actinomycetota</taxon>
        <taxon>Actinomycetes</taxon>
        <taxon>Pseudonocardiales</taxon>
        <taxon>Pseudonocardiaceae</taxon>
        <taxon>Pseudonocardia</taxon>
    </lineage>
</organism>
<evidence type="ECO:0000256" key="5">
    <source>
        <dbReference type="ARBA" id="ARBA00023136"/>
    </source>
</evidence>
<feature type="transmembrane region" description="Helical" evidence="6">
    <location>
        <begin position="342"/>
        <end position="361"/>
    </location>
</feature>
<evidence type="ECO:0000256" key="4">
    <source>
        <dbReference type="ARBA" id="ARBA00022989"/>
    </source>
</evidence>
<feature type="transmembrane region" description="Helical" evidence="6">
    <location>
        <begin position="242"/>
        <end position="261"/>
    </location>
</feature>
<feature type="transmembrane region" description="Helical" evidence="6">
    <location>
        <begin position="184"/>
        <end position="204"/>
    </location>
</feature>
<comment type="subcellular location">
    <subcellularLocation>
        <location evidence="1">Cell membrane</location>
        <topology evidence="1">Multi-pass membrane protein</topology>
    </subcellularLocation>
</comment>
<evidence type="ECO:0000313" key="8">
    <source>
        <dbReference type="Proteomes" id="UP001494902"/>
    </source>
</evidence>
<evidence type="ECO:0000256" key="6">
    <source>
        <dbReference type="SAM" id="Phobius"/>
    </source>
</evidence>
<feature type="transmembrane region" description="Helical" evidence="6">
    <location>
        <begin position="401"/>
        <end position="423"/>
    </location>
</feature>
<name>A0ABV1KDD7_9PSEU</name>
<feature type="transmembrane region" description="Helical" evidence="6">
    <location>
        <begin position="273"/>
        <end position="290"/>
    </location>
</feature>
<dbReference type="PANTHER" id="PTHR30250">
    <property type="entry name" value="PST FAMILY PREDICTED COLANIC ACID TRANSPORTER"/>
    <property type="match status" value="1"/>
</dbReference>
<protein>
    <submittedName>
        <fullName evidence="7">Lipopolysaccharide biosynthesis protein</fullName>
    </submittedName>
</protein>
<sequence>MAGRLRSARREMNNPLYRNAYALMLNTVVNSGFGLLYWIFAARTYSPEDVGRGSALVNLMMLISVLTSLNFGQALIRFLPTAGNDSSRLVNRAYVVSAGLGTLAAAGVMTYLNLTNSPGDPLWVSPLFGFWFVVSTAAWSIFNLQDQVFTGLRSAVWVALKNGVYGVVKLMLLVAVSFTSVSDGVFTSWSAPVLALLVPFSLLITRRVLPRHVTSSAAEPGAGAPDGGTLRRYMAGDYMGQVFNQATSSFLPVLIIALLGAQQSAYLLPAQTMFIALNLLSVAIMSSLVVEGSRDPSRSHLLARAILRRIMIVVVPAALAVGLAAPWLLLLYGGDYADNATLLLQLLMASIMPRVVVTLWMTRSRLASRTFPLAAQQLFHAVVVIGGTTLLAPVMGLEAVGWSWLAAEFALAAFLLPIVVRWLRGTSPLPARDVDLDTETTRRIDPVDPVAETTEIPRARD</sequence>
<keyword evidence="3 6" id="KW-0812">Transmembrane</keyword>
<comment type="caution">
    <text evidence="7">The sequence shown here is derived from an EMBL/GenBank/DDBJ whole genome shotgun (WGS) entry which is preliminary data.</text>
</comment>
<keyword evidence="2" id="KW-1003">Cell membrane</keyword>
<feature type="transmembrane region" description="Helical" evidence="6">
    <location>
        <begin position="156"/>
        <end position="178"/>
    </location>
</feature>
<dbReference type="RefSeq" id="WP_349299538.1">
    <property type="nucleotide sequence ID" value="NZ_JBEDNQ010000007.1"/>
</dbReference>
<evidence type="ECO:0000256" key="3">
    <source>
        <dbReference type="ARBA" id="ARBA00022692"/>
    </source>
</evidence>
<evidence type="ECO:0000313" key="7">
    <source>
        <dbReference type="EMBL" id="MEQ3552477.1"/>
    </source>
</evidence>
<feature type="transmembrane region" description="Helical" evidence="6">
    <location>
        <begin position="53"/>
        <end position="72"/>
    </location>
</feature>
<reference evidence="7 8" key="1">
    <citation type="submission" date="2024-03" db="EMBL/GenBank/DDBJ databases">
        <title>Draft genome sequence of Pseudonocardia nematodicida JCM 31783.</title>
        <authorList>
            <person name="Butdee W."/>
            <person name="Duangmal K."/>
        </authorList>
    </citation>
    <scope>NUCLEOTIDE SEQUENCE [LARGE SCALE GENOMIC DNA]</scope>
    <source>
        <strain evidence="7 8">JCM 31783</strain>
    </source>
</reference>
<keyword evidence="8" id="KW-1185">Reference proteome</keyword>
<dbReference type="Proteomes" id="UP001494902">
    <property type="component" value="Unassembled WGS sequence"/>
</dbReference>
<feature type="transmembrane region" description="Helical" evidence="6">
    <location>
        <begin position="21"/>
        <end position="41"/>
    </location>
</feature>
<feature type="transmembrane region" description="Helical" evidence="6">
    <location>
        <begin position="124"/>
        <end position="144"/>
    </location>
</feature>